<proteinExistence type="predicted"/>
<reference evidence="2" key="1">
    <citation type="journal article" date="2022" name="New Phytol.">
        <title>Evolutionary transition to the ectomycorrhizal habit in the genomes of a hyperdiverse lineage of mushroom-forming fungi.</title>
        <authorList>
            <person name="Looney B."/>
            <person name="Miyauchi S."/>
            <person name="Morin E."/>
            <person name="Drula E."/>
            <person name="Courty P.E."/>
            <person name="Kohler A."/>
            <person name="Kuo A."/>
            <person name="LaButti K."/>
            <person name="Pangilinan J."/>
            <person name="Lipzen A."/>
            <person name="Riley R."/>
            <person name="Andreopoulos W."/>
            <person name="He G."/>
            <person name="Johnson J."/>
            <person name="Nolan M."/>
            <person name="Tritt A."/>
            <person name="Barry K.W."/>
            <person name="Grigoriev I.V."/>
            <person name="Nagy L.G."/>
            <person name="Hibbett D."/>
            <person name="Henrissat B."/>
            <person name="Matheny P.B."/>
            <person name="Labbe J."/>
            <person name="Martin F.M."/>
        </authorList>
    </citation>
    <scope>NUCLEOTIDE SEQUENCE</scope>
    <source>
        <strain evidence="2">BPL690</strain>
    </source>
</reference>
<evidence type="ECO:0000313" key="2">
    <source>
        <dbReference type="EMBL" id="KAI0299705.1"/>
    </source>
</evidence>
<evidence type="ECO:0000256" key="1">
    <source>
        <dbReference type="SAM" id="MobiDB-lite"/>
    </source>
</evidence>
<evidence type="ECO:0000313" key="3">
    <source>
        <dbReference type="Proteomes" id="UP001203297"/>
    </source>
</evidence>
<organism evidence="2 3">
    <name type="scientific">Multifurca ochricompacta</name>
    <dbReference type="NCBI Taxonomy" id="376703"/>
    <lineage>
        <taxon>Eukaryota</taxon>
        <taxon>Fungi</taxon>
        <taxon>Dikarya</taxon>
        <taxon>Basidiomycota</taxon>
        <taxon>Agaricomycotina</taxon>
        <taxon>Agaricomycetes</taxon>
        <taxon>Russulales</taxon>
        <taxon>Russulaceae</taxon>
        <taxon>Multifurca</taxon>
    </lineage>
</organism>
<sequence length="192" mass="20355">MSMYDQPATYRNRRPSFSSGPSFGAGQGFPPYNDPFRPGRDGFNDRGQFSDPYNAGGYPEVSGPPPGPPPPRMPSGPQNGPVPNAPPPLVSQPFPPNGGFGSFPPPGAMGTSYSMSTREQRPSPPFEPPSGFEPTGAPPPRAAAAYPDSYDNSPLSDNYFPPPIDDGFGAADARLAPVAVLVPPRCCLRHRR</sequence>
<accession>A0AAD4M2S1</accession>
<feature type="compositionally biased region" description="Pro residues" evidence="1">
    <location>
        <begin position="83"/>
        <end position="96"/>
    </location>
</feature>
<gene>
    <name evidence="2" type="ORF">B0F90DRAFT_583530</name>
</gene>
<feature type="compositionally biased region" description="Pro residues" evidence="1">
    <location>
        <begin position="62"/>
        <end position="74"/>
    </location>
</feature>
<protein>
    <submittedName>
        <fullName evidence="2">Uncharacterized protein</fullName>
    </submittedName>
</protein>
<dbReference type="AlphaFoldDB" id="A0AAD4M2S1"/>
<dbReference type="Proteomes" id="UP001203297">
    <property type="component" value="Unassembled WGS sequence"/>
</dbReference>
<dbReference type="EMBL" id="WTXG01000021">
    <property type="protein sequence ID" value="KAI0299705.1"/>
    <property type="molecule type" value="Genomic_DNA"/>
</dbReference>
<feature type="compositionally biased region" description="Low complexity" evidence="1">
    <location>
        <begin position="15"/>
        <end position="31"/>
    </location>
</feature>
<comment type="caution">
    <text evidence="2">The sequence shown here is derived from an EMBL/GenBank/DDBJ whole genome shotgun (WGS) entry which is preliminary data.</text>
</comment>
<name>A0AAD4M2S1_9AGAM</name>
<feature type="region of interest" description="Disordered" evidence="1">
    <location>
        <begin position="1"/>
        <end position="168"/>
    </location>
</feature>
<keyword evidence="3" id="KW-1185">Reference proteome</keyword>